<comment type="similarity">
    <text evidence="1">Belongs to the universal ribosomal protein uL10 family.</text>
</comment>
<dbReference type="FunFam" id="3.30.70.1730:FF:000004">
    <property type="entry name" value="Ribosome assembly factor mrt4"/>
    <property type="match status" value="1"/>
</dbReference>
<dbReference type="Proteomes" id="UP000558488">
    <property type="component" value="Unassembled WGS sequence"/>
</dbReference>
<organism evidence="2 3">
    <name type="scientific">Pipistrellus kuhlii</name>
    <name type="common">Kuhl's pipistrelle</name>
    <dbReference type="NCBI Taxonomy" id="59472"/>
    <lineage>
        <taxon>Eukaryota</taxon>
        <taxon>Metazoa</taxon>
        <taxon>Chordata</taxon>
        <taxon>Craniata</taxon>
        <taxon>Vertebrata</taxon>
        <taxon>Euteleostomi</taxon>
        <taxon>Mammalia</taxon>
        <taxon>Eutheria</taxon>
        <taxon>Laurasiatheria</taxon>
        <taxon>Chiroptera</taxon>
        <taxon>Yangochiroptera</taxon>
        <taxon>Vespertilionidae</taxon>
        <taxon>Pipistrellus</taxon>
    </lineage>
</organism>
<dbReference type="GO" id="GO:0003723">
    <property type="term" value="F:RNA binding"/>
    <property type="evidence" value="ECO:0007669"/>
    <property type="project" value="TreeGrafter"/>
</dbReference>
<dbReference type="GO" id="GO:0042273">
    <property type="term" value="P:ribosomal large subunit biogenesis"/>
    <property type="evidence" value="ECO:0007669"/>
    <property type="project" value="TreeGrafter"/>
</dbReference>
<dbReference type="GO" id="GO:0006364">
    <property type="term" value="P:rRNA processing"/>
    <property type="evidence" value="ECO:0007669"/>
    <property type="project" value="TreeGrafter"/>
</dbReference>
<dbReference type="InterPro" id="IPR051742">
    <property type="entry name" value="Ribosome_Assembly_uL10"/>
</dbReference>
<comment type="caution">
    <text evidence="2">The sequence shown here is derived from an EMBL/GenBank/DDBJ whole genome shotgun (WGS) entry which is preliminary data.</text>
</comment>
<dbReference type="PANTHER" id="PTHR45841:SF1">
    <property type="entry name" value="MRNA TURNOVER PROTEIN 4 HOMOLOG"/>
    <property type="match status" value="1"/>
</dbReference>
<dbReference type="AlphaFoldDB" id="A0A7J8A980"/>
<sequence length="144" mass="16474">MPKSKRDKKVSLTKTAKKGLELKQNLIEELRKCVDTYKYLFIFSVANMRNSKLKDIRNAWKHSRMFFGKNKVMMVALGRSPADEYKDNLHQVSKKLRGEVGLLFTNRTKEEVNECGDPAVRLRGVQGGRRADPRAGACAEAFRL</sequence>
<dbReference type="EMBL" id="JACAGB010000002">
    <property type="protein sequence ID" value="KAF6382918.1"/>
    <property type="molecule type" value="Genomic_DNA"/>
</dbReference>
<dbReference type="PANTHER" id="PTHR45841">
    <property type="entry name" value="MRNA TURNOVER PROTEIN 4 MRTO4"/>
    <property type="match status" value="1"/>
</dbReference>
<gene>
    <name evidence="2" type="ORF">mPipKuh1_011824</name>
</gene>
<dbReference type="Pfam" id="PF00466">
    <property type="entry name" value="Ribosomal_L10"/>
    <property type="match status" value="1"/>
</dbReference>
<dbReference type="GO" id="GO:0000956">
    <property type="term" value="P:nuclear-transcribed mRNA catabolic process"/>
    <property type="evidence" value="ECO:0007669"/>
    <property type="project" value="TreeGrafter"/>
</dbReference>
<keyword evidence="3" id="KW-1185">Reference proteome</keyword>
<dbReference type="GO" id="GO:0030687">
    <property type="term" value="C:preribosome, large subunit precursor"/>
    <property type="evidence" value="ECO:0007669"/>
    <property type="project" value="TreeGrafter"/>
</dbReference>
<dbReference type="InterPro" id="IPR001790">
    <property type="entry name" value="Ribosomal_uL10"/>
</dbReference>
<evidence type="ECO:0000256" key="1">
    <source>
        <dbReference type="ARBA" id="ARBA00008889"/>
    </source>
</evidence>
<evidence type="ECO:0000313" key="3">
    <source>
        <dbReference type="Proteomes" id="UP000558488"/>
    </source>
</evidence>
<proteinExistence type="inferred from homology"/>
<dbReference type="SUPFAM" id="SSF160369">
    <property type="entry name" value="Ribosomal protein L10-like"/>
    <property type="match status" value="1"/>
</dbReference>
<dbReference type="GO" id="GO:0005730">
    <property type="term" value="C:nucleolus"/>
    <property type="evidence" value="ECO:0007669"/>
    <property type="project" value="TreeGrafter"/>
</dbReference>
<evidence type="ECO:0000313" key="2">
    <source>
        <dbReference type="EMBL" id="KAF6382918.1"/>
    </source>
</evidence>
<reference evidence="2 3" key="1">
    <citation type="journal article" date="2020" name="Nature">
        <title>Six reference-quality genomes reveal evolution of bat adaptations.</title>
        <authorList>
            <person name="Jebb D."/>
            <person name="Huang Z."/>
            <person name="Pippel M."/>
            <person name="Hughes G.M."/>
            <person name="Lavrichenko K."/>
            <person name="Devanna P."/>
            <person name="Winkler S."/>
            <person name="Jermiin L.S."/>
            <person name="Skirmuntt E.C."/>
            <person name="Katzourakis A."/>
            <person name="Burkitt-Gray L."/>
            <person name="Ray D.A."/>
            <person name="Sullivan K.A.M."/>
            <person name="Roscito J.G."/>
            <person name="Kirilenko B.M."/>
            <person name="Davalos L.M."/>
            <person name="Corthals A.P."/>
            <person name="Power M.L."/>
            <person name="Jones G."/>
            <person name="Ransome R.D."/>
            <person name="Dechmann D.K.N."/>
            <person name="Locatelli A.G."/>
            <person name="Puechmaille S.J."/>
            <person name="Fedrigo O."/>
            <person name="Jarvis E.D."/>
            <person name="Hiller M."/>
            <person name="Vernes S.C."/>
            <person name="Myers E.W."/>
            <person name="Teeling E.C."/>
        </authorList>
    </citation>
    <scope>NUCLEOTIDE SEQUENCE [LARGE SCALE GENOMIC DNA]</scope>
    <source>
        <strain evidence="2">MPipKuh1</strain>
        <tissue evidence="2">Flight muscle</tissue>
    </source>
</reference>
<dbReference type="InterPro" id="IPR043141">
    <property type="entry name" value="Ribosomal_uL10-like_sf"/>
</dbReference>
<name>A0A7J8A980_PIPKU</name>
<protein>
    <submittedName>
        <fullName evidence="2">MRT4-like protein, ribosome maturation factor</fullName>
    </submittedName>
</protein>
<accession>A0A7J8A980</accession>
<dbReference type="Gene3D" id="3.30.70.1730">
    <property type="match status" value="1"/>
</dbReference>